<dbReference type="InterPro" id="IPR013424">
    <property type="entry name" value="Ice-binding_C"/>
</dbReference>
<evidence type="ECO:0000313" key="5">
    <source>
        <dbReference type="Proteomes" id="UP001366060"/>
    </source>
</evidence>
<keyword evidence="1" id="KW-1133">Transmembrane helix</keyword>
<gene>
    <name evidence="4" type="ORF">V6255_17395</name>
</gene>
<keyword evidence="1" id="KW-0812">Transmembrane</keyword>
<dbReference type="Proteomes" id="UP001366060">
    <property type="component" value="Unassembled WGS sequence"/>
</dbReference>
<evidence type="ECO:0000313" key="4">
    <source>
        <dbReference type="EMBL" id="MEL0660908.1"/>
    </source>
</evidence>
<keyword evidence="1" id="KW-0472">Membrane</keyword>
<keyword evidence="2" id="KW-0732">Signal</keyword>
<evidence type="ECO:0000256" key="1">
    <source>
        <dbReference type="SAM" id="Phobius"/>
    </source>
</evidence>
<feature type="chain" id="PRO_5046159845" evidence="2">
    <location>
        <begin position="20"/>
        <end position="217"/>
    </location>
</feature>
<feature type="transmembrane region" description="Helical" evidence="1">
    <location>
        <begin position="195"/>
        <end position="211"/>
    </location>
</feature>
<evidence type="ECO:0000256" key="2">
    <source>
        <dbReference type="SAM" id="SignalP"/>
    </source>
</evidence>
<accession>A0ABU9HGR5</accession>
<keyword evidence="5" id="KW-1185">Reference proteome</keyword>
<dbReference type="NCBIfam" id="TIGR02595">
    <property type="entry name" value="PEP_CTERM"/>
    <property type="match status" value="1"/>
</dbReference>
<comment type="caution">
    <text evidence="4">The sequence shown here is derived from an EMBL/GenBank/DDBJ whole genome shotgun (WGS) entry which is preliminary data.</text>
</comment>
<evidence type="ECO:0000259" key="3">
    <source>
        <dbReference type="Pfam" id="PF07589"/>
    </source>
</evidence>
<name>A0ABU9HGR5_9GAMM</name>
<dbReference type="EMBL" id="JBAKBA010000066">
    <property type="protein sequence ID" value="MEL0660908.1"/>
    <property type="molecule type" value="Genomic_DNA"/>
</dbReference>
<organism evidence="4 5">
    <name type="scientific">Psychromonas arctica</name>
    <dbReference type="NCBI Taxonomy" id="168275"/>
    <lineage>
        <taxon>Bacteria</taxon>
        <taxon>Pseudomonadati</taxon>
        <taxon>Pseudomonadota</taxon>
        <taxon>Gammaproteobacteria</taxon>
        <taxon>Alteromonadales</taxon>
        <taxon>Psychromonadaceae</taxon>
        <taxon>Psychromonas</taxon>
    </lineage>
</organism>
<dbReference type="RefSeq" id="WP_341629278.1">
    <property type="nucleotide sequence ID" value="NZ_JBAKBA010000066.1"/>
</dbReference>
<protein>
    <submittedName>
        <fullName evidence="4">PEP-CTERM sorting domain-containing protein</fullName>
    </submittedName>
</protein>
<proteinExistence type="predicted"/>
<feature type="domain" description="Ice-binding protein C-terminal" evidence="3">
    <location>
        <begin position="191"/>
        <end position="213"/>
    </location>
</feature>
<reference evidence="4 5" key="1">
    <citation type="submission" date="2024-02" db="EMBL/GenBank/DDBJ databases">
        <title>Bacteria isolated from the canopy kelp, Nereocystis luetkeana.</title>
        <authorList>
            <person name="Pfister C.A."/>
            <person name="Younker I.T."/>
            <person name="Light S.H."/>
        </authorList>
    </citation>
    <scope>NUCLEOTIDE SEQUENCE [LARGE SCALE GENOMIC DNA]</scope>
    <source>
        <strain evidence="4 5">TI.2.07</strain>
    </source>
</reference>
<sequence length="217" mass="23896">MKKILSMFIFLLMSASVNAAALYDSGQATKNSYKCVAEGCIGSTEWWVISEFTADQDWDITGFEFFATDFNDTNPNGAGLSNYLSTSWEIISGDDPYGAALYSGTTKASTSDAYSFTDRFNDSFDVVSFLISDLEILLESGTYFLAEHHDFSDESQFTALETNEKQTYYHTDRAGDRFTGDSTHVVQVIGTVPEPALIAIFGLGLIGLGFSRKKKNV</sequence>
<dbReference type="Pfam" id="PF07589">
    <property type="entry name" value="PEP-CTERM"/>
    <property type="match status" value="1"/>
</dbReference>
<feature type="signal peptide" evidence="2">
    <location>
        <begin position="1"/>
        <end position="19"/>
    </location>
</feature>